<keyword evidence="2" id="KW-0805">Transcription regulation</keyword>
<dbReference type="Gene3D" id="3.40.1810.10">
    <property type="entry name" value="Transcription factor, MADS-box"/>
    <property type="match status" value="1"/>
</dbReference>
<comment type="subcellular location">
    <subcellularLocation>
        <location evidence="1">Nucleus</location>
    </subcellularLocation>
</comment>
<dbReference type="GO" id="GO:0046983">
    <property type="term" value="F:protein dimerization activity"/>
    <property type="evidence" value="ECO:0007669"/>
    <property type="project" value="InterPro"/>
</dbReference>
<evidence type="ECO:0000313" key="8">
    <source>
        <dbReference type="Proteomes" id="UP000607653"/>
    </source>
</evidence>
<evidence type="ECO:0000256" key="3">
    <source>
        <dbReference type="ARBA" id="ARBA00023125"/>
    </source>
</evidence>
<proteinExistence type="predicted"/>
<comment type="caution">
    <text evidence="7">The sequence shown here is derived from an EMBL/GenBank/DDBJ whole genome shotgun (WGS) entry which is preliminary data.</text>
</comment>
<dbReference type="GO" id="GO:0003677">
    <property type="term" value="F:DNA binding"/>
    <property type="evidence" value="ECO:0007669"/>
    <property type="project" value="UniProtKB-KW"/>
</dbReference>
<feature type="domain" description="MADS-box" evidence="6">
    <location>
        <begin position="1"/>
        <end position="34"/>
    </location>
</feature>
<dbReference type="Proteomes" id="UP000607653">
    <property type="component" value="Unassembled WGS sequence"/>
</dbReference>
<protein>
    <recommendedName>
        <fullName evidence="6">MADS-box domain-containing protein</fullName>
    </recommendedName>
</protein>
<dbReference type="GO" id="GO:0005634">
    <property type="term" value="C:nucleus"/>
    <property type="evidence" value="ECO:0007669"/>
    <property type="project" value="UniProtKB-SubCell"/>
</dbReference>
<evidence type="ECO:0000256" key="5">
    <source>
        <dbReference type="ARBA" id="ARBA00023242"/>
    </source>
</evidence>
<keyword evidence="4" id="KW-0804">Transcription</keyword>
<evidence type="ECO:0000259" key="6">
    <source>
        <dbReference type="PROSITE" id="PS50066"/>
    </source>
</evidence>
<sequence length="239" mass="27117">MVSTNSSTFLNRARGLKKKTYELSTLCGIDALMISYQGENLEKPQIWPEDPCEITRIINRYKGLNEGDNRGGKLRKVDFSDFLTDVQSAIDDQMDGFSSEQLTEISAVLDSKLSVVRSMLKDLDERKRKKRLHLKETELRTEFTSEAQQQNCSVDPLEPFDQIHPILDHHHQVLPTPTSLPIENCSDLSHSTNYLAGMPDENPMKMTAMTDLCSAGIPARDPIEMLLLQDLQLYLELAF</sequence>
<dbReference type="EMBL" id="DUZY01000002">
    <property type="protein sequence ID" value="DAD29470.1"/>
    <property type="molecule type" value="Genomic_DNA"/>
</dbReference>
<evidence type="ECO:0000256" key="1">
    <source>
        <dbReference type="ARBA" id="ARBA00004123"/>
    </source>
</evidence>
<dbReference type="InterPro" id="IPR036879">
    <property type="entry name" value="TF_MADSbox_sf"/>
</dbReference>
<keyword evidence="8" id="KW-1185">Reference proteome</keyword>
<name>A0A822YA66_NELNU</name>
<dbReference type="Pfam" id="PF00319">
    <property type="entry name" value="SRF-TF"/>
    <property type="match status" value="1"/>
</dbReference>
<keyword evidence="3" id="KW-0238">DNA-binding</keyword>
<dbReference type="InterPro" id="IPR002100">
    <property type="entry name" value="TF_MADSbox"/>
</dbReference>
<evidence type="ECO:0000313" key="7">
    <source>
        <dbReference type="EMBL" id="DAD29470.1"/>
    </source>
</evidence>
<evidence type="ECO:0000256" key="4">
    <source>
        <dbReference type="ARBA" id="ARBA00023163"/>
    </source>
</evidence>
<dbReference type="SUPFAM" id="SSF55455">
    <property type="entry name" value="SRF-like"/>
    <property type="match status" value="1"/>
</dbReference>
<keyword evidence="5" id="KW-0539">Nucleus</keyword>
<reference evidence="7 8" key="1">
    <citation type="journal article" date="2020" name="Mol. Biol. Evol.">
        <title>Distinct Expression and Methylation Patterns for Genes with Different Fates following a Single Whole-Genome Duplication in Flowering Plants.</title>
        <authorList>
            <person name="Shi T."/>
            <person name="Rahmani R.S."/>
            <person name="Gugger P.F."/>
            <person name="Wang M."/>
            <person name="Li H."/>
            <person name="Zhang Y."/>
            <person name="Li Z."/>
            <person name="Wang Q."/>
            <person name="Van de Peer Y."/>
            <person name="Marchal K."/>
            <person name="Chen J."/>
        </authorList>
    </citation>
    <scope>NUCLEOTIDE SEQUENCE [LARGE SCALE GENOMIC DNA]</scope>
    <source>
        <tissue evidence="7">Leaf</tissue>
    </source>
</reference>
<organism evidence="7 8">
    <name type="scientific">Nelumbo nucifera</name>
    <name type="common">Sacred lotus</name>
    <dbReference type="NCBI Taxonomy" id="4432"/>
    <lineage>
        <taxon>Eukaryota</taxon>
        <taxon>Viridiplantae</taxon>
        <taxon>Streptophyta</taxon>
        <taxon>Embryophyta</taxon>
        <taxon>Tracheophyta</taxon>
        <taxon>Spermatophyta</taxon>
        <taxon>Magnoliopsida</taxon>
        <taxon>Proteales</taxon>
        <taxon>Nelumbonaceae</taxon>
        <taxon>Nelumbo</taxon>
    </lineage>
</organism>
<gene>
    <name evidence="7" type="ORF">HUJ06_030938</name>
</gene>
<evidence type="ECO:0000256" key="2">
    <source>
        <dbReference type="ARBA" id="ARBA00023015"/>
    </source>
</evidence>
<dbReference type="AlphaFoldDB" id="A0A822YA66"/>
<accession>A0A822YA66</accession>
<dbReference type="PROSITE" id="PS50066">
    <property type="entry name" value="MADS_BOX_2"/>
    <property type="match status" value="1"/>
</dbReference>